<proteinExistence type="predicted"/>
<comment type="caution">
    <text evidence="1">The sequence shown here is derived from an EMBL/GenBank/DDBJ whole genome shotgun (WGS) entry which is preliminary data.</text>
</comment>
<evidence type="ECO:0000313" key="2">
    <source>
        <dbReference type="Proteomes" id="UP001245184"/>
    </source>
</evidence>
<dbReference type="RefSeq" id="WP_006052798.1">
    <property type="nucleotide sequence ID" value="NZ_ATXV01000005.1"/>
</dbReference>
<dbReference type="Proteomes" id="UP001245184">
    <property type="component" value="Unassembled WGS sequence"/>
</dbReference>
<dbReference type="KEGG" id="pgp:CUJ91_09130"/>
<evidence type="ECO:0000313" key="1">
    <source>
        <dbReference type="EMBL" id="MDR6206764.1"/>
    </source>
</evidence>
<dbReference type="EMBL" id="JAVIZN010000002">
    <property type="protein sequence ID" value="MDR6206764.1"/>
    <property type="molecule type" value="Genomic_DNA"/>
</dbReference>
<dbReference type="AlphaFoldDB" id="A0ABD5CN69"/>
<name>A0ABD5CN69_9BURK</name>
<sequence length="91" mass="9728">MDFEYGGCIVHLTAGVDGGAIVAHARIEVTPGSVSSGDDTHDMEFHRDFVDEHEALEFARERATAWIDEHVERANGAEPAASADGYSGPIS</sequence>
<accession>A0ABD5CN69</accession>
<reference evidence="1 2" key="1">
    <citation type="submission" date="2023-08" db="EMBL/GenBank/DDBJ databases">
        <title>Genome sequencing of plant associated microbes to promote plant fitness in Sorghum bicolor and Oryza sativa.</title>
        <authorList>
            <person name="Coleman-Derr D."/>
        </authorList>
    </citation>
    <scope>NUCLEOTIDE SEQUENCE [LARGE SCALE GENOMIC DNA]</scope>
    <source>
        <strain evidence="1 2">SLBN-33</strain>
    </source>
</reference>
<gene>
    <name evidence="1" type="ORF">QF025_005484</name>
</gene>
<protein>
    <submittedName>
        <fullName evidence="1">Folate-dependent phosphoribosylglycinamide formyltransferase PurN</fullName>
    </submittedName>
</protein>
<organism evidence="1 2">
    <name type="scientific">Paraburkholderia graminis</name>
    <dbReference type="NCBI Taxonomy" id="60548"/>
    <lineage>
        <taxon>Bacteria</taxon>
        <taxon>Pseudomonadati</taxon>
        <taxon>Pseudomonadota</taxon>
        <taxon>Betaproteobacteria</taxon>
        <taxon>Burkholderiales</taxon>
        <taxon>Burkholderiaceae</taxon>
        <taxon>Paraburkholderia</taxon>
    </lineage>
</organism>